<dbReference type="EMBL" id="JARJCW010000021">
    <property type="protein sequence ID" value="KAJ7213510.1"/>
    <property type="molecule type" value="Genomic_DNA"/>
</dbReference>
<protein>
    <submittedName>
        <fullName evidence="1">Uncharacterized protein</fullName>
    </submittedName>
</protein>
<organism evidence="1 2">
    <name type="scientific">Mycena pura</name>
    <dbReference type="NCBI Taxonomy" id="153505"/>
    <lineage>
        <taxon>Eukaryota</taxon>
        <taxon>Fungi</taxon>
        <taxon>Dikarya</taxon>
        <taxon>Basidiomycota</taxon>
        <taxon>Agaricomycotina</taxon>
        <taxon>Agaricomycetes</taxon>
        <taxon>Agaricomycetidae</taxon>
        <taxon>Agaricales</taxon>
        <taxon>Marasmiineae</taxon>
        <taxon>Mycenaceae</taxon>
        <taxon>Mycena</taxon>
    </lineage>
</organism>
<sequence length="233" mass="26007">MSSPCTRVVEFENLKTHRTTTATQKCRCDVAVLPQSAADAILKHVVSSERVLEMALESLYSRTETNPVRNSRLKSQNADCTLSRYAAVMGFDDVCDNHRRLGEELVIRRIRNRNWRHNAVQYCRRSESAADMRWIAAGKSSTATASSMTAAAKYHFAAANCRRMIFAHVGFCGAGIPIVQPTSSHQIDYLLSNDVIWSWNVFQLSGRDTACGAVFVEPDLPGPTQPDRQNEPE</sequence>
<comment type="caution">
    <text evidence="1">The sequence shown here is derived from an EMBL/GenBank/DDBJ whole genome shotgun (WGS) entry which is preliminary data.</text>
</comment>
<dbReference type="Proteomes" id="UP001219525">
    <property type="component" value="Unassembled WGS sequence"/>
</dbReference>
<dbReference type="AlphaFoldDB" id="A0AAD6YH92"/>
<reference evidence="1" key="1">
    <citation type="submission" date="2023-03" db="EMBL/GenBank/DDBJ databases">
        <title>Massive genome expansion in bonnet fungi (Mycena s.s.) driven by repeated elements and novel gene families across ecological guilds.</title>
        <authorList>
            <consortium name="Lawrence Berkeley National Laboratory"/>
            <person name="Harder C.B."/>
            <person name="Miyauchi S."/>
            <person name="Viragh M."/>
            <person name="Kuo A."/>
            <person name="Thoen E."/>
            <person name="Andreopoulos B."/>
            <person name="Lu D."/>
            <person name="Skrede I."/>
            <person name="Drula E."/>
            <person name="Henrissat B."/>
            <person name="Morin E."/>
            <person name="Kohler A."/>
            <person name="Barry K."/>
            <person name="LaButti K."/>
            <person name="Morin E."/>
            <person name="Salamov A."/>
            <person name="Lipzen A."/>
            <person name="Mereny Z."/>
            <person name="Hegedus B."/>
            <person name="Baldrian P."/>
            <person name="Stursova M."/>
            <person name="Weitz H."/>
            <person name="Taylor A."/>
            <person name="Grigoriev I.V."/>
            <person name="Nagy L.G."/>
            <person name="Martin F."/>
            <person name="Kauserud H."/>
        </authorList>
    </citation>
    <scope>NUCLEOTIDE SEQUENCE</scope>
    <source>
        <strain evidence="1">9144</strain>
    </source>
</reference>
<proteinExistence type="predicted"/>
<name>A0AAD6YH92_9AGAR</name>
<gene>
    <name evidence="1" type="ORF">GGX14DRAFT_393005</name>
</gene>
<accession>A0AAD6YH92</accession>
<evidence type="ECO:0000313" key="2">
    <source>
        <dbReference type="Proteomes" id="UP001219525"/>
    </source>
</evidence>
<keyword evidence="2" id="KW-1185">Reference proteome</keyword>
<evidence type="ECO:0000313" key="1">
    <source>
        <dbReference type="EMBL" id="KAJ7213510.1"/>
    </source>
</evidence>